<dbReference type="Proteomes" id="UP000807342">
    <property type="component" value="Unassembled WGS sequence"/>
</dbReference>
<feature type="region of interest" description="Disordered" evidence="1">
    <location>
        <begin position="549"/>
        <end position="569"/>
    </location>
</feature>
<evidence type="ECO:0000313" key="2">
    <source>
        <dbReference type="EMBL" id="KAF9444082.1"/>
    </source>
</evidence>
<evidence type="ECO:0000313" key="3">
    <source>
        <dbReference type="Proteomes" id="UP000807342"/>
    </source>
</evidence>
<protein>
    <submittedName>
        <fullName evidence="2">Uncharacterized protein</fullName>
    </submittedName>
</protein>
<dbReference type="OrthoDB" id="3261690at2759"/>
<organism evidence="2 3">
    <name type="scientific">Macrolepiota fuliginosa MF-IS2</name>
    <dbReference type="NCBI Taxonomy" id="1400762"/>
    <lineage>
        <taxon>Eukaryota</taxon>
        <taxon>Fungi</taxon>
        <taxon>Dikarya</taxon>
        <taxon>Basidiomycota</taxon>
        <taxon>Agaricomycotina</taxon>
        <taxon>Agaricomycetes</taxon>
        <taxon>Agaricomycetidae</taxon>
        <taxon>Agaricales</taxon>
        <taxon>Agaricineae</taxon>
        <taxon>Agaricaceae</taxon>
        <taxon>Macrolepiota</taxon>
    </lineage>
</organism>
<gene>
    <name evidence="2" type="ORF">P691DRAFT_778498</name>
</gene>
<sequence>MANLYNNLDPHTFSVNQFARHGRYLLSLGDEEQAQFIQFAVTGEFCDNSEEEKKQVFLDPTLNRINDPNYPLDIARDYDSALGFADDILVNGSITVYAVPHPTFALTSSIHMKYPLLYRDAIKMVEYHHIPNYELGTFGDRCHINVFFPLLWDSDRSKHQHPHRLSVEQRAFWYERGFRPAIRTLLGDRVASEWPATLETERIRARKSRGGFAWATKTIQQDAVRELAEQIRQELENDPFLDDGDARWAGNFFFLHTIRGVKHRHYHRVDAESAEHFLTEFLTEAQLSPDAVTAGDWYIDVGIEVSSSVGDCVQWMTASHSDLVQQALRIPEEHANRITRIGSSKYSRDLSSHLTALSGFRIVPGAQAQGEFEATYIQAYTTDKSVVYNPEGRHHAKFLTTKEALSCQDHPTQTIGGIYSIYAGARDANSSSARLEVRIPFRFATDVLLEFDSDVIRRSVCVFAREDWWDFRIIRLMGFSQAISLQSLFPLSRFQPEALTLTAACVWLINGLHARPDDGPASRKLMDAILPLTEAAGADRNVIAYNTSTREAEQEEEEEEEEEDRGLPRRVPYNPYGCVFLRRVAITEQAAPRLRIGGSVLSGSSFEFWYNGMTLAQVQAQYQSAGIVPREVVAQTRFLTNRAKLAPHVNHTGQPEPQLFHLAAQGHALAPPPADDGSDVDDRSSPPPGAHLDNIDTFLSTLWRTFVRELTLKSPNPHGNTKASYLKLDKVERQSATDDLYKNLHFPQIFTDVYYKNASRDEWRTSFNWLFPDKDFKTSAAIQNYKQCSYYKRWMEFLAANSGDAELIKASRDELFKRIREWSWMPSSQSDRMWMTSAKKASGNSYIRWPRDDARPPAPFILLKSHSDPIFVVPQDN</sequence>
<feature type="region of interest" description="Disordered" evidence="1">
    <location>
        <begin position="668"/>
        <end position="693"/>
    </location>
</feature>
<dbReference type="AlphaFoldDB" id="A0A9P6BYC7"/>
<comment type="caution">
    <text evidence="2">The sequence shown here is derived from an EMBL/GenBank/DDBJ whole genome shotgun (WGS) entry which is preliminary data.</text>
</comment>
<proteinExistence type="predicted"/>
<accession>A0A9P6BYC7</accession>
<feature type="compositionally biased region" description="Acidic residues" evidence="1">
    <location>
        <begin position="553"/>
        <end position="564"/>
    </location>
</feature>
<reference evidence="2" key="1">
    <citation type="submission" date="2020-11" db="EMBL/GenBank/DDBJ databases">
        <authorList>
            <consortium name="DOE Joint Genome Institute"/>
            <person name="Ahrendt S."/>
            <person name="Riley R."/>
            <person name="Andreopoulos W."/>
            <person name="Labutti K."/>
            <person name="Pangilinan J."/>
            <person name="Ruiz-Duenas F.J."/>
            <person name="Barrasa J.M."/>
            <person name="Sanchez-Garcia M."/>
            <person name="Camarero S."/>
            <person name="Miyauchi S."/>
            <person name="Serrano A."/>
            <person name="Linde D."/>
            <person name="Babiker R."/>
            <person name="Drula E."/>
            <person name="Ayuso-Fernandez I."/>
            <person name="Pacheco R."/>
            <person name="Padilla G."/>
            <person name="Ferreira P."/>
            <person name="Barriuso J."/>
            <person name="Kellner H."/>
            <person name="Castanera R."/>
            <person name="Alfaro M."/>
            <person name="Ramirez L."/>
            <person name="Pisabarro A.G."/>
            <person name="Kuo A."/>
            <person name="Tritt A."/>
            <person name="Lipzen A."/>
            <person name="He G."/>
            <person name="Yan M."/>
            <person name="Ng V."/>
            <person name="Cullen D."/>
            <person name="Martin F."/>
            <person name="Rosso M.-N."/>
            <person name="Henrissat B."/>
            <person name="Hibbett D."/>
            <person name="Martinez A.T."/>
            <person name="Grigoriev I.V."/>
        </authorList>
    </citation>
    <scope>NUCLEOTIDE SEQUENCE</scope>
    <source>
        <strain evidence="2">MF-IS2</strain>
    </source>
</reference>
<dbReference type="EMBL" id="MU151407">
    <property type="protein sequence ID" value="KAF9444082.1"/>
    <property type="molecule type" value="Genomic_DNA"/>
</dbReference>
<keyword evidence="3" id="KW-1185">Reference proteome</keyword>
<evidence type="ECO:0000256" key="1">
    <source>
        <dbReference type="SAM" id="MobiDB-lite"/>
    </source>
</evidence>
<name>A0A9P6BYC7_9AGAR</name>